<evidence type="ECO:0000256" key="2">
    <source>
        <dbReference type="ARBA" id="ARBA00023315"/>
    </source>
</evidence>
<dbReference type="CDD" id="cd04301">
    <property type="entry name" value="NAT_SF"/>
    <property type="match status" value="1"/>
</dbReference>
<evidence type="ECO:0000313" key="5">
    <source>
        <dbReference type="Proteomes" id="UP000712673"/>
    </source>
</evidence>
<comment type="caution">
    <text evidence="4">The sequence shown here is derived from an EMBL/GenBank/DDBJ whole genome shotgun (WGS) entry which is preliminary data.</text>
</comment>
<name>A0A937W510_UNCTE</name>
<organism evidence="4 5">
    <name type="scientific">Tectimicrobiota bacterium</name>
    <dbReference type="NCBI Taxonomy" id="2528274"/>
    <lineage>
        <taxon>Bacteria</taxon>
        <taxon>Pseudomonadati</taxon>
        <taxon>Nitrospinota/Tectimicrobiota group</taxon>
        <taxon>Candidatus Tectimicrobiota</taxon>
    </lineage>
</organism>
<dbReference type="Pfam" id="PF00583">
    <property type="entry name" value="Acetyltransf_1"/>
    <property type="match status" value="1"/>
</dbReference>
<dbReference type="AlphaFoldDB" id="A0A937W510"/>
<sequence length="159" mass="18258">MKRHVASPAPDIQLTPMQPEDIEAVLGIEQQSFTMPWTAEMFRSELQNVQTSRLLIARTPATERLVGYVAYRIVLDEMHVILIAVAPAWRQRGVARRLMRAAMEQARREGCVRATLEVRVSNTPAQQLYYSLKFAPVGTRPKYYIRPPEDALILWRDPL</sequence>
<dbReference type="InterPro" id="IPR000182">
    <property type="entry name" value="GNAT_dom"/>
</dbReference>
<feature type="domain" description="N-acetyltransferase" evidence="3">
    <location>
        <begin position="12"/>
        <end position="159"/>
    </location>
</feature>
<dbReference type="GO" id="GO:0008080">
    <property type="term" value="F:N-acetyltransferase activity"/>
    <property type="evidence" value="ECO:0007669"/>
    <property type="project" value="InterPro"/>
</dbReference>
<dbReference type="InterPro" id="IPR050832">
    <property type="entry name" value="Bact_Acetyltransf"/>
</dbReference>
<evidence type="ECO:0000313" key="4">
    <source>
        <dbReference type="EMBL" id="MBM3225310.1"/>
    </source>
</evidence>
<dbReference type="PROSITE" id="PS51186">
    <property type="entry name" value="GNAT"/>
    <property type="match status" value="1"/>
</dbReference>
<proteinExistence type="predicted"/>
<dbReference type="NCBIfam" id="TIGR01575">
    <property type="entry name" value="rimI"/>
    <property type="match status" value="1"/>
</dbReference>
<dbReference type="Proteomes" id="UP000712673">
    <property type="component" value="Unassembled WGS sequence"/>
</dbReference>
<dbReference type="PANTHER" id="PTHR43877:SF2">
    <property type="entry name" value="AMINOALKYLPHOSPHONATE N-ACETYLTRANSFERASE-RELATED"/>
    <property type="match status" value="1"/>
</dbReference>
<dbReference type="InterPro" id="IPR006464">
    <property type="entry name" value="AcTrfase_RimI/Ard1"/>
</dbReference>
<dbReference type="SUPFAM" id="SSF55729">
    <property type="entry name" value="Acyl-CoA N-acyltransferases (Nat)"/>
    <property type="match status" value="1"/>
</dbReference>
<accession>A0A937W510</accession>
<reference evidence="4" key="1">
    <citation type="submission" date="2019-03" db="EMBL/GenBank/DDBJ databases">
        <title>Lake Tanganyika Metagenome-Assembled Genomes (MAGs).</title>
        <authorList>
            <person name="Tran P."/>
        </authorList>
    </citation>
    <scope>NUCLEOTIDE SEQUENCE</scope>
    <source>
        <strain evidence="4">K_DeepCast_65m_m2_066</strain>
    </source>
</reference>
<evidence type="ECO:0000259" key="3">
    <source>
        <dbReference type="PROSITE" id="PS51186"/>
    </source>
</evidence>
<dbReference type="PANTHER" id="PTHR43877">
    <property type="entry name" value="AMINOALKYLPHOSPHONATE N-ACETYLTRANSFERASE-RELATED-RELATED"/>
    <property type="match status" value="1"/>
</dbReference>
<dbReference type="EMBL" id="VGLS01000538">
    <property type="protein sequence ID" value="MBM3225310.1"/>
    <property type="molecule type" value="Genomic_DNA"/>
</dbReference>
<dbReference type="InterPro" id="IPR016181">
    <property type="entry name" value="Acyl_CoA_acyltransferase"/>
</dbReference>
<gene>
    <name evidence="4" type="primary">rimI</name>
    <name evidence="4" type="ORF">FJZ47_16115</name>
</gene>
<keyword evidence="1" id="KW-0808">Transferase</keyword>
<keyword evidence="2" id="KW-0012">Acyltransferase</keyword>
<dbReference type="Gene3D" id="3.40.630.30">
    <property type="match status" value="1"/>
</dbReference>
<evidence type="ECO:0000256" key="1">
    <source>
        <dbReference type="ARBA" id="ARBA00022679"/>
    </source>
</evidence>
<protein>
    <submittedName>
        <fullName evidence="4">Ribosomal-protein-alanine N-acetyltransferase</fullName>
    </submittedName>
</protein>